<gene>
    <name evidence="1" type="ORF">US19_C0003G0003</name>
</gene>
<dbReference type="Proteomes" id="UP000034492">
    <property type="component" value="Unassembled WGS sequence"/>
</dbReference>
<dbReference type="GO" id="GO:0008270">
    <property type="term" value="F:zinc ion binding"/>
    <property type="evidence" value="ECO:0007669"/>
    <property type="project" value="InterPro"/>
</dbReference>
<comment type="caution">
    <text evidence="1">The sequence shown here is derived from an EMBL/GenBank/DDBJ whole genome shotgun (WGS) entry which is preliminary data.</text>
</comment>
<dbReference type="Gene3D" id="3.40.1050.10">
    <property type="entry name" value="Carbonic anhydrase"/>
    <property type="match status" value="1"/>
</dbReference>
<protein>
    <recommendedName>
        <fullName evidence="3">Carbonic anhydrase</fullName>
    </recommendedName>
</protein>
<dbReference type="InterPro" id="IPR046871">
    <property type="entry name" value="Pro_CA_2"/>
</dbReference>
<name>A0A0G0EUB4_9BACT</name>
<evidence type="ECO:0000313" key="1">
    <source>
        <dbReference type="EMBL" id="KKQ10508.1"/>
    </source>
</evidence>
<evidence type="ECO:0008006" key="3">
    <source>
        <dbReference type="Google" id="ProtNLM"/>
    </source>
</evidence>
<sequence>MSSHKAEAIIVTCIDFRLQEAINKWISENFEPKTFDRAAFGGGVKELEQILKQIKIANNLHHISKVILVNHEDCGAYGEEGTPEKHAEDLKTAKQKVNEFYPNLEVSTYFLHLDGSFEPIS</sequence>
<dbReference type="SUPFAM" id="SSF53056">
    <property type="entry name" value="beta-carbonic anhydrase, cab"/>
    <property type="match status" value="1"/>
</dbReference>
<proteinExistence type="predicted"/>
<reference evidence="1 2" key="1">
    <citation type="journal article" date="2015" name="Nature">
        <title>rRNA introns, odd ribosomes, and small enigmatic genomes across a large radiation of phyla.</title>
        <authorList>
            <person name="Brown C.T."/>
            <person name="Hug L.A."/>
            <person name="Thomas B.C."/>
            <person name="Sharon I."/>
            <person name="Castelle C.J."/>
            <person name="Singh A."/>
            <person name="Wilkins M.J."/>
            <person name="Williams K.H."/>
            <person name="Banfield J.F."/>
        </authorList>
    </citation>
    <scope>NUCLEOTIDE SEQUENCE [LARGE SCALE GENOMIC DNA]</scope>
</reference>
<dbReference type="Pfam" id="PF20393">
    <property type="entry name" value="Pro_CA_2"/>
    <property type="match status" value="1"/>
</dbReference>
<dbReference type="GO" id="GO:0004089">
    <property type="term" value="F:carbonate dehydratase activity"/>
    <property type="evidence" value="ECO:0007669"/>
    <property type="project" value="InterPro"/>
</dbReference>
<dbReference type="AlphaFoldDB" id="A0A0G0EUB4"/>
<evidence type="ECO:0000313" key="2">
    <source>
        <dbReference type="Proteomes" id="UP000034492"/>
    </source>
</evidence>
<dbReference type="EMBL" id="LBSA01000003">
    <property type="protein sequence ID" value="KKQ10508.1"/>
    <property type="molecule type" value="Genomic_DNA"/>
</dbReference>
<accession>A0A0G0EUB4</accession>
<organism evidence="1 2">
    <name type="scientific">Candidatus Daviesbacteria bacterium GW2011_GWB1_36_5</name>
    <dbReference type="NCBI Taxonomy" id="1618426"/>
    <lineage>
        <taxon>Bacteria</taxon>
        <taxon>Candidatus Daviesiibacteriota</taxon>
    </lineage>
</organism>
<dbReference type="InterPro" id="IPR036874">
    <property type="entry name" value="Carbonic_anhydrase_sf"/>
</dbReference>